<reference evidence="1 2" key="1">
    <citation type="journal article" date="2023" name="Int. J. Syst. Evol. Microbiol.">
        <title>Terrisporobacter hibernicus sp. nov., isolated from bovine faeces in Northern Ireland.</title>
        <authorList>
            <person name="Mitchell M."/>
            <person name="Nguyen S.V."/>
            <person name="Connor M."/>
            <person name="Fairley D.J."/>
            <person name="Donoghue O."/>
            <person name="Marshall H."/>
            <person name="Koolman L."/>
            <person name="McMullan G."/>
            <person name="Schaffer K.E."/>
            <person name="McGrath J.W."/>
            <person name="Fanning S."/>
        </authorList>
    </citation>
    <scope>NUCLEOTIDE SEQUENCE [LARGE SCALE GENOMIC DNA]</scope>
    <source>
        <strain evidence="1 2">MCA3</strain>
    </source>
</reference>
<organism evidence="1 2">
    <name type="scientific">Terrisporobacter hibernicus</name>
    <dbReference type="NCBI Taxonomy" id="2813371"/>
    <lineage>
        <taxon>Bacteria</taxon>
        <taxon>Bacillati</taxon>
        <taxon>Bacillota</taxon>
        <taxon>Clostridia</taxon>
        <taxon>Peptostreptococcales</taxon>
        <taxon>Peptostreptococcaceae</taxon>
        <taxon>Terrisporobacter</taxon>
    </lineage>
</organism>
<evidence type="ECO:0008006" key="3">
    <source>
        <dbReference type="Google" id="ProtNLM"/>
    </source>
</evidence>
<name>A0AAX2ZGT6_9FIRM</name>
<proteinExistence type="predicted"/>
<protein>
    <recommendedName>
        <fullName evidence="3">Transposase</fullName>
    </recommendedName>
</protein>
<dbReference type="Proteomes" id="UP001198983">
    <property type="component" value="Chromosome"/>
</dbReference>
<evidence type="ECO:0000313" key="2">
    <source>
        <dbReference type="Proteomes" id="UP001198983"/>
    </source>
</evidence>
<dbReference type="AlphaFoldDB" id="A0AAX2ZGT6"/>
<dbReference type="KEGG" id="tem:JW646_16875"/>
<sequence>MERVNNTYKEVEQLEEIAIVPETKENTLINRKTYYLRYLVEKPLEFN</sequence>
<dbReference type="EMBL" id="CP081135">
    <property type="protein sequence ID" value="UEL47284.1"/>
    <property type="molecule type" value="Genomic_DNA"/>
</dbReference>
<gene>
    <name evidence="1" type="ORF">JW646_16875</name>
</gene>
<keyword evidence="2" id="KW-1185">Reference proteome</keyword>
<dbReference type="RefSeq" id="WP_228415745.1">
    <property type="nucleotide sequence ID" value="NZ_CP081135.1"/>
</dbReference>
<evidence type="ECO:0000313" key="1">
    <source>
        <dbReference type="EMBL" id="UEL47284.1"/>
    </source>
</evidence>
<accession>A0AAX2ZGT6</accession>